<comment type="caution">
    <text evidence="1">The sequence shown here is derived from an EMBL/GenBank/DDBJ whole genome shotgun (WGS) entry which is preliminary data.</text>
</comment>
<evidence type="ECO:0000313" key="1">
    <source>
        <dbReference type="EMBL" id="NEN75440.1"/>
    </source>
</evidence>
<dbReference type="EMBL" id="JAAGYR010000005">
    <property type="protein sequence ID" value="NEN75440.1"/>
    <property type="molecule type" value="Genomic_DNA"/>
</dbReference>
<proteinExistence type="predicted"/>
<protein>
    <submittedName>
        <fullName evidence="1">Uncharacterized protein</fullName>
    </submittedName>
</protein>
<dbReference type="AlphaFoldDB" id="A0A6L9Y4Q0"/>
<evidence type="ECO:0000313" key="2">
    <source>
        <dbReference type="Proteomes" id="UP000477651"/>
    </source>
</evidence>
<organism evidence="1 2">
    <name type="scientific">Pelistega ratti</name>
    <dbReference type="NCBI Taxonomy" id="2652177"/>
    <lineage>
        <taxon>Bacteria</taxon>
        <taxon>Pseudomonadati</taxon>
        <taxon>Pseudomonadota</taxon>
        <taxon>Betaproteobacteria</taxon>
        <taxon>Burkholderiales</taxon>
        <taxon>Alcaligenaceae</taxon>
        <taxon>Pelistega</taxon>
    </lineage>
</organism>
<gene>
    <name evidence="1" type="ORF">F9B74_03745</name>
</gene>
<accession>A0A6L9Y4Q0</accession>
<keyword evidence="2" id="KW-1185">Reference proteome</keyword>
<dbReference type="Proteomes" id="UP000477651">
    <property type="component" value="Unassembled WGS sequence"/>
</dbReference>
<dbReference type="RefSeq" id="WP_163764110.1">
    <property type="nucleotide sequence ID" value="NZ_JAAGYR010000005.1"/>
</dbReference>
<name>A0A6L9Y4Q0_9BURK</name>
<sequence length="115" mass="13010">MSEQDALETSFEREFDHGFEVKTIVNQMTLYISFYLGDTDFDCLPAIIPASRFEEGFNVHVGQLNQQTPDIADEMESILANMDDNDTVVFFCESEAEIAEGLTFLNFSSNDHATH</sequence>
<reference evidence="1 2" key="1">
    <citation type="submission" date="2020-02" db="EMBL/GenBank/DDBJ databases">
        <title>Pelistega sp. NLN82 were isolated from wild rodents of the Hainan Island.</title>
        <authorList>
            <person name="Niu N."/>
            <person name="Zhou J."/>
        </authorList>
    </citation>
    <scope>NUCLEOTIDE SEQUENCE [LARGE SCALE GENOMIC DNA]</scope>
    <source>
        <strain evidence="1 2">NLN82</strain>
    </source>
</reference>